<keyword evidence="3" id="KW-1185">Reference proteome</keyword>
<dbReference type="EMBL" id="JAHQIW010000220">
    <property type="protein sequence ID" value="KAJ1346752.1"/>
    <property type="molecule type" value="Genomic_DNA"/>
</dbReference>
<accession>A0AAD5MJT7</accession>
<name>A0AAD5MJT7_PARTN</name>
<evidence type="ECO:0000313" key="1">
    <source>
        <dbReference type="EMBL" id="KAJ1346752.1"/>
    </source>
</evidence>
<dbReference type="AlphaFoldDB" id="A0AAD5MJT7"/>
<dbReference type="Proteomes" id="UP001196413">
    <property type="component" value="Unassembled WGS sequence"/>
</dbReference>
<proteinExistence type="predicted"/>
<evidence type="ECO:0000313" key="2">
    <source>
        <dbReference type="EMBL" id="KAJ1357423.1"/>
    </source>
</evidence>
<reference evidence="2" key="1">
    <citation type="submission" date="2021-06" db="EMBL/GenBank/DDBJ databases">
        <title>Parelaphostrongylus tenuis whole genome reference sequence.</title>
        <authorList>
            <person name="Garwood T.J."/>
            <person name="Larsen P.A."/>
            <person name="Fountain-Jones N.M."/>
            <person name="Garbe J.R."/>
            <person name="Macchietto M.G."/>
            <person name="Kania S.A."/>
            <person name="Gerhold R.W."/>
            <person name="Richards J.E."/>
            <person name="Wolf T.M."/>
        </authorList>
    </citation>
    <scope>NUCLEOTIDE SEQUENCE</scope>
    <source>
        <strain evidence="2">MNPRO001-30</strain>
        <tissue evidence="2">Meninges</tissue>
    </source>
</reference>
<sequence length="74" mass="8669">MPIAWAICEERVRKVALAHFEMKMYGSYLPSEMALRPLTNRVLETTEERVRFTQCYRKSAEEENSASARQKLSE</sequence>
<comment type="caution">
    <text evidence="2">The sequence shown here is derived from an EMBL/GenBank/DDBJ whole genome shotgun (WGS) entry which is preliminary data.</text>
</comment>
<organism evidence="2 3">
    <name type="scientific">Parelaphostrongylus tenuis</name>
    <name type="common">Meningeal worm</name>
    <dbReference type="NCBI Taxonomy" id="148309"/>
    <lineage>
        <taxon>Eukaryota</taxon>
        <taxon>Metazoa</taxon>
        <taxon>Ecdysozoa</taxon>
        <taxon>Nematoda</taxon>
        <taxon>Chromadorea</taxon>
        <taxon>Rhabditida</taxon>
        <taxon>Rhabditina</taxon>
        <taxon>Rhabditomorpha</taxon>
        <taxon>Strongyloidea</taxon>
        <taxon>Metastrongylidae</taxon>
        <taxon>Parelaphostrongylus</taxon>
    </lineage>
</organism>
<gene>
    <name evidence="1" type="ORF">KIN20_001649</name>
    <name evidence="2" type="ORF">KIN20_015567</name>
</gene>
<protein>
    <submittedName>
        <fullName evidence="2">Uncharacterized protein</fullName>
    </submittedName>
</protein>
<dbReference type="EMBL" id="JAHQIW010003128">
    <property type="protein sequence ID" value="KAJ1357423.1"/>
    <property type="molecule type" value="Genomic_DNA"/>
</dbReference>
<evidence type="ECO:0000313" key="3">
    <source>
        <dbReference type="Proteomes" id="UP001196413"/>
    </source>
</evidence>